<dbReference type="PROSITE" id="PS51257">
    <property type="entry name" value="PROKAR_LIPOPROTEIN"/>
    <property type="match status" value="1"/>
</dbReference>
<dbReference type="STRING" id="481719.LASUN_22780"/>
<feature type="region of interest" description="Disordered" evidence="2">
    <location>
        <begin position="21"/>
        <end position="103"/>
    </location>
</feature>
<dbReference type="InterPro" id="IPR024418">
    <property type="entry name" value="DUF3862"/>
</dbReference>
<reference evidence="4 5" key="1">
    <citation type="submission" date="2016-09" db="EMBL/GenBank/DDBJ databases">
        <title>Genome Sequence of Lactobacillus sunkii Strain CG01.</title>
        <authorList>
            <person name="Poehlein A."/>
            <person name="Gabris C."/>
            <person name="Bengelsdorf F.R."/>
            <person name="Duerre P."/>
            <person name="Daniel R."/>
        </authorList>
    </citation>
    <scope>NUCLEOTIDE SEQUENCE [LARGE SCALE GENOMIC DNA]</scope>
    <source>
        <strain evidence="4 5">CG_D</strain>
    </source>
</reference>
<dbReference type="Pfam" id="PF12978">
    <property type="entry name" value="DUF3862"/>
    <property type="match status" value="1"/>
</dbReference>
<evidence type="ECO:0000256" key="3">
    <source>
        <dbReference type="SAM" id="SignalP"/>
    </source>
</evidence>
<sequence>MKKVVTLGVTLLSVLALAACGNNKSSKDSSSSSAKTEQTSKKTASSAKQASSSSNKSNKANKNGSKKISAAQKKAEQKIAANAGQSKTLSKSGKNAKPVTKTGYRSVKLGSTSSAVVSALGKPAAKYTVAGNSGQKSTSYVWNVASKNFPSTTAITVGIKNGRVISKSYTGKKTSSSRTVSKAAINKLTKGASYSAVLKALGTPNAESITSSKKTLVYLTDKSKGTATAFNFNGSTLASKTASALG</sequence>
<proteinExistence type="predicted"/>
<dbReference type="RefSeq" id="WP_070368496.1">
    <property type="nucleotide sequence ID" value="NZ_JAZHVW010000007.1"/>
</dbReference>
<dbReference type="EMBL" id="MIQE01000024">
    <property type="protein sequence ID" value="OFA09796.1"/>
    <property type="molecule type" value="Genomic_DNA"/>
</dbReference>
<protein>
    <submittedName>
        <fullName evidence="4">SmpA / OmlA family protein</fullName>
    </submittedName>
</protein>
<feature type="signal peptide" evidence="3">
    <location>
        <begin position="1"/>
        <end position="18"/>
    </location>
</feature>
<dbReference type="InterPro" id="IPR037873">
    <property type="entry name" value="BamE-like"/>
</dbReference>
<evidence type="ECO:0000256" key="2">
    <source>
        <dbReference type="SAM" id="MobiDB-lite"/>
    </source>
</evidence>
<comment type="caution">
    <text evidence="4">The sequence shown here is derived from an EMBL/GenBank/DDBJ whole genome shotgun (WGS) entry which is preliminary data.</text>
</comment>
<feature type="chain" id="PRO_5038531481" evidence="3">
    <location>
        <begin position="19"/>
        <end position="246"/>
    </location>
</feature>
<dbReference type="AlphaFoldDB" id="A0A1E7X9I1"/>
<keyword evidence="1 3" id="KW-0732">Signal</keyword>
<accession>A0A1E7X9I1</accession>
<feature type="compositionally biased region" description="Low complexity" evidence="2">
    <location>
        <begin position="21"/>
        <end position="72"/>
    </location>
</feature>
<evidence type="ECO:0000313" key="5">
    <source>
        <dbReference type="Proteomes" id="UP000177010"/>
    </source>
</evidence>
<evidence type="ECO:0000256" key="1">
    <source>
        <dbReference type="ARBA" id="ARBA00022729"/>
    </source>
</evidence>
<gene>
    <name evidence="4" type="ORF">LASUN_22780</name>
</gene>
<name>A0A1E7X9I1_9LACO</name>
<dbReference type="Proteomes" id="UP000177010">
    <property type="component" value="Unassembled WGS sequence"/>
</dbReference>
<feature type="compositionally biased region" description="Polar residues" evidence="2">
    <location>
        <begin position="83"/>
        <end position="93"/>
    </location>
</feature>
<dbReference type="Gene3D" id="3.30.1450.10">
    <property type="match status" value="2"/>
</dbReference>
<organism evidence="4 5">
    <name type="scientific">Lentilactobacillus sunkii</name>
    <dbReference type="NCBI Taxonomy" id="481719"/>
    <lineage>
        <taxon>Bacteria</taxon>
        <taxon>Bacillati</taxon>
        <taxon>Bacillota</taxon>
        <taxon>Bacilli</taxon>
        <taxon>Lactobacillales</taxon>
        <taxon>Lactobacillaceae</taxon>
        <taxon>Lentilactobacillus</taxon>
    </lineage>
</organism>
<evidence type="ECO:0000313" key="4">
    <source>
        <dbReference type="EMBL" id="OFA09796.1"/>
    </source>
</evidence>